<protein>
    <submittedName>
        <fullName evidence="1">Uncharacterized protein</fullName>
    </submittedName>
</protein>
<name>A0A2N9LXV2_9BACT</name>
<dbReference type="AlphaFoldDB" id="A0A2N9LXV2"/>
<gene>
    <name evidence="1" type="ORF">SBA5_620023</name>
</gene>
<accession>A0A2N9LXV2</accession>
<evidence type="ECO:0000313" key="1">
    <source>
        <dbReference type="EMBL" id="SPE28026.1"/>
    </source>
</evidence>
<reference evidence="2" key="1">
    <citation type="submission" date="2018-02" db="EMBL/GenBank/DDBJ databases">
        <authorList>
            <person name="Hausmann B."/>
        </authorList>
    </citation>
    <scope>NUCLEOTIDE SEQUENCE [LARGE SCALE GENOMIC DNA]</scope>
    <source>
        <strain evidence="2">Peat soil MAG SbA5</strain>
    </source>
</reference>
<proteinExistence type="predicted"/>
<evidence type="ECO:0000313" key="2">
    <source>
        <dbReference type="Proteomes" id="UP000239735"/>
    </source>
</evidence>
<sequence length="152" mass="16572">MKAFGISLRLSLPIVSALIIFPICSARHARAEHPAVTNAMNGTWINVDPATRGIVRIQINGEKVHPYGACHPDLCDWGVLKAKSFAASVDSHDATAFFARQKTGFSRSEITLSLDPGGKLRVEVFSHFTDGSGRADYRTVNTFMRNPAAYVP</sequence>
<organism evidence="1 2">
    <name type="scientific">Candidatus Sulfuritelmatomonas gaucii</name>
    <dbReference type="NCBI Taxonomy" id="2043161"/>
    <lineage>
        <taxon>Bacteria</taxon>
        <taxon>Pseudomonadati</taxon>
        <taxon>Acidobacteriota</taxon>
        <taxon>Terriglobia</taxon>
        <taxon>Terriglobales</taxon>
        <taxon>Acidobacteriaceae</taxon>
        <taxon>Candidatus Sulfuritelmatomonas</taxon>
    </lineage>
</organism>
<dbReference type="EMBL" id="OKRB01000122">
    <property type="protein sequence ID" value="SPE28026.1"/>
    <property type="molecule type" value="Genomic_DNA"/>
</dbReference>
<dbReference type="Proteomes" id="UP000239735">
    <property type="component" value="Unassembled WGS sequence"/>
</dbReference>